<evidence type="ECO:0000256" key="1">
    <source>
        <dbReference type="ARBA" id="ARBA00000900"/>
    </source>
</evidence>
<dbReference type="Proteomes" id="UP000002277">
    <property type="component" value="Chromosome 17"/>
</dbReference>
<evidence type="ECO:0000256" key="5">
    <source>
        <dbReference type="ARBA" id="ARBA00022723"/>
    </source>
</evidence>
<dbReference type="SUPFAM" id="SSF57850">
    <property type="entry name" value="RING/U-box"/>
    <property type="match status" value="1"/>
</dbReference>
<evidence type="ECO:0000313" key="12">
    <source>
        <dbReference type="Proteomes" id="UP000002277"/>
    </source>
</evidence>
<feature type="compositionally biased region" description="Basic and acidic residues" evidence="9">
    <location>
        <begin position="34"/>
        <end position="49"/>
    </location>
</feature>
<evidence type="ECO:0000256" key="4">
    <source>
        <dbReference type="ARBA" id="ARBA00022679"/>
    </source>
</evidence>
<feature type="region of interest" description="Disordered" evidence="9">
    <location>
        <begin position="101"/>
        <end position="305"/>
    </location>
</feature>
<dbReference type="FunCoup" id="A0A2I3S2Z3">
    <property type="interactions" value="22"/>
</dbReference>
<feature type="domain" description="RING-CH-type" evidence="10">
    <location>
        <begin position="689"/>
        <end position="759"/>
    </location>
</feature>
<protein>
    <recommendedName>
        <fullName evidence="3">RING-type E3 ubiquitin transferase</fullName>
        <ecNumber evidence="3">2.3.2.27</ecNumber>
    </recommendedName>
</protein>
<dbReference type="InterPro" id="IPR011016">
    <property type="entry name" value="Znf_RING-CH"/>
</dbReference>
<feature type="compositionally biased region" description="Basic and acidic residues" evidence="9">
    <location>
        <begin position="368"/>
        <end position="387"/>
    </location>
</feature>
<dbReference type="InterPro" id="IPR042583">
    <property type="entry name" value="MARCH10_RING_CH-C4HC3"/>
</dbReference>
<dbReference type="GeneID" id="737959"/>
<name>A0A2I3S2Z3_PANTR</name>
<dbReference type="KEGG" id="ptr:737959"/>
<comment type="pathway">
    <text evidence="2">Protein modification; protein ubiquitination.</text>
</comment>
<keyword evidence="12" id="KW-1185">Reference proteome</keyword>
<keyword evidence="7" id="KW-0833">Ubl conjugation pathway</keyword>
<dbReference type="SMART" id="SM00744">
    <property type="entry name" value="RINGv"/>
    <property type="match status" value="1"/>
</dbReference>
<keyword evidence="8" id="KW-0862">Zinc</keyword>
<evidence type="ECO:0000313" key="13">
    <source>
        <dbReference type="VGNC" id="VGNC:9368"/>
    </source>
</evidence>
<dbReference type="VGNC" id="VGNC:9368">
    <property type="gene designation" value="MARCHF10"/>
</dbReference>
<dbReference type="GO" id="GO:0008270">
    <property type="term" value="F:zinc ion binding"/>
    <property type="evidence" value="ECO:0007669"/>
    <property type="project" value="UniProtKB-KW"/>
</dbReference>
<evidence type="ECO:0000256" key="3">
    <source>
        <dbReference type="ARBA" id="ARBA00012483"/>
    </source>
</evidence>
<feature type="compositionally biased region" description="Basic and acidic residues" evidence="9">
    <location>
        <begin position="417"/>
        <end position="435"/>
    </location>
</feature>
<evidence type="ECO:0000256" key="2">
    <source>
        <dbReference type="ARBA" id="ARBA00004906"/>
    </source>
</evidence>
<reference evidence="11 12" key="1">
    <citation type="journal article" date="2005" name="Nature">
        <title>Initial sequence of the chimpanzee genome and comparison with the human genome.</title>
        <authorList>
            <consortium name="Chimpanzee sequencing and analysis consortium"/>
        </authorList>
    </citation>
    <scope>NUCLEOTIDE SEQUENCE [LARGE SCALE GENOMIC DNA]</scope>
</reference>
<dbReference type="Bgee" id="ENSPTRG00000009509">
    <property type="expression patterns" value="Expressed in testis and 6 other cell types or tissues"/>
</dbReference>
<dbReference type="Ensembl" id="ENSPTRT00000094509.1">
    <property type="protein sequence ID" value="ENSPTRP00000071299.1"/>
    <property type="gene ID" value="ENSPTRG00000009509.4"/>
</dbReference>
<feature type="compositionally biased region" description="Polar residues" evidence="9">
    <location>
        <begin position="275"/>
        <end position="287"/>
    </location>
</feature>
<accession>A0A2J8QYS4</accession>
<dbReference type="CTD" id="162333"/>
<feature type="region of interest" description="Disordered" evidence="9">
    <location>
        <begin position="323"/>
        <end position="451"/>
    </location>
</feature>
<gene>
    <name evidence="11 13" type="primary">MARCHF10</name>
</gene>
<dbReference type="InterPro" id="IPR052297">
    <property type="entry name" value="RING-CH-type_E3_ubiq-ligase"/>
</dbReference>
<dbReference type="Gene3D" id="3.30.40.10">
    <property type="entry name" value="Zinc/RING finger domain, C3HC4 (zinc finger)"/>
    <property type="match status" value="1"/>
</dbReference>
<dbReference type="InParanoid" id="A0A2I3S2Z3"/>
<evidence type="ECO:0000256" key="9">
    <source>
        <dbReference type="SAM" id="MobiDB-lite"/>
    </source>
</evidence>
<keyword evidence="5" id="KW-0479">Metal-binding</keyword>
<dbReference type="PROSITE" id="PS51292">
    <property type="entry name" value="ZF_RING_CH"/>
    <property type="match status" value="1"/>
</dbReference>
<evidence type="ECO:0000313" key="11">
    <source>
        <dbReference type="Ensembl" id="ENSPTRP00000071299.1"/>
    </source>
</evidence>
<reference evidence="11" key="2">
    <citation type="submission" date="2025-08" db="UniProtKB">
        <authorList>
            <consortium name="Ensembl"/>
        </authorList>
    </citation>
    <scope>IDENTIFICATION</scope>
</reference>
<dbReference type="PANTHER" id="PTHR14471:SF5">
    <property type="entry name" value="E3 UBIQUITIN-PROTEIN LIGASE MARCHF10-RELATED"/>
    <property type="match status" value="1"/>
</dbReference>
<keyword evidence="4" id="KW-0808">Transferase</keyword>
<feature type="region of interest" description="Disordered" evidence="9">
    <location>
        <begin position="34"/>
        <end position="84"/>
    </location>
</feature>
<reference evidence="11" key="3">
    <citation type="submission" date="2025-09" db="UniProtKB">
        <authorList>
            <consortium name="Ensembl"/>
        </authorList>
    </citation>
    <scope>IDENTIFICATION</scope>
</reference>
<organism evidence="11 12">
    <name type="scientific">Pan troglodytes</name>
    <name type="common">Chimpanzee</name>
    <dbReference type="NCBI Taxonomy" id="9598"/>
    <lineage>
        <taxon>Eukaryota</taxon>
        <taxon>Metazoa</taxon>
        <taxon>Chordata</taxon>
        <taxon>Craniata</taxon>
        <taxon>Vertebrata</taxon>
        <taxon>Euteleostomi</taxon>
        <taxon>Mammalia</taxon>
        <taxon>Eutheria</taxon>
        <taxon>Euarchontoglires</taxon>
        <taxon>Primates</taxon>
        <taxon>Haplorrhini</taxon>
        <taxon>Catarrhini</taxon>
        <taxon>Hominidae</taxon>
        <taxon>Pan</taxon>
    </lineage>
</organism>
<evidence type="ECO:0000256" key="7">
    <source>
        <dbReference type="ARBA" id="ARBA00022786"/>
    </source>
</evidence>
<dbReference type="PANTHER" id="PTHR14471">
    <property type="entry name" value="MARCH7/10 E3 UBIQUITIN PROTEIN LIGASE FAMILY MEMBER"/>
    <property type="match status" value="1"/>
</dbReference>
<sequence length="846" mass="95087">MLHDARDRQKFFSDVQYLRDMQHKVDSEYQACLRRQEYRRDPNEKKRDQFWGQDTSFERSRFSSRSSSKQSSSEEDALTEPRSSIKISAFKCDSKLPAIDQTSVKQKHKSTMTVRKAEKVDPSEPSPAESEPTWWNKPETDLRGPSGWCSLGKKGPMSRSIPPCEADQAPMVLLRKRKPNLRRFTVSPESHSPRASGDRSRQKQQWPAKVPVPRGADQVVQQEVLMCNTKLKRPNRERRNLVPSSQPMTENPPDRAKKGDPSAPSQSELHPALSQAFQGTNSPQVLSEFSGPPLTPTTVGGPRKASFRFRDEDFYSILSLNSRRESDDTEEETQVEECLWVGMRSPRSPSHHKRSRFRGTSTPQAKNKNFEENAENCRGHSSRRSEPSHGSLRISNAMEPATERPSAGQRLSQDPWLPDRESATEKDRGGSENAKKSPLSWDTKSEPRQEVGVNAENAWSDCISVEHRPGTHDSEGYWQDYLNSSQNSLDYFISGRPISPRSSVNSSYNPPASFMHSALRDDIPLDLSMSSTSVHSSDSEGNSGFHVCQPLSPIRNRTPFASAENHNYFPVNSAHEFAVREAEDTTLTSQPQGAPLYTDLLLNPQGNLSLVDSSSSSPSRMNSEGHLHVSGSLQENIPFTFFAVSHFPNQNDNGSRMAASGFTDEKETSKIKADPEKLKKLQESLLEEDSEEEGDLCRICQIAGGSPSNPLLEPCGCVGSLQFVHQECLKKWLKVKITSGADLGAVKTCEMCKQGLLVDLGDFNMIEFYQKHQQSQAQNELMNSGLYLVLLLHLYEQRFAELMRLNHNQVERERLSRNYPQPRTEENENSELGDGNEGSISQSQVV</sequence>
<evidence type="ECO:0000259" key="10">
    <source>
        <dbReference type="PROSITE" id="PS51292"/>
    </source>
</evidence>
<dbReference type="EC" id="2.3.2.27" evidence="3"/>
<dbReference type="CDD" id="cd16813">
    <property type="entry name" value="RING_CH-C4HC3_MARCH10"/>
    <property type="match status" value="1"/>
</dbReference>
<feature type="region of interest" description="Disordered" evidence="9">
    <location>
        <begin position="811"/>
        <end position="846"/>
    </location>
</feature>
<dbReference type="InterPro" id="IPR013083">
    <property type="entry name" value="Znf_RING/FYVE/PHD"/>
</dbReference>
<dbReference type="AlphaFoldDB" id="A0A2I3S2Z3"/>
<keyword evidence="6" id="KW-0863">Zinc-finger</keyword>
<dbReference type="EMBL" id="AACZ04070154">
    <property type="status" value="NOT_ANNOTATED_CDS"/>
    <property type="molecule type" value="Genomic_DNA"/>
</dbReference>
<evidence type="ECO:0000256" key="8">
    <source>
        <dbReference type="ARBA" id="ARBA00022833"/>
    </source>
</evidence>
<dbReference type="EMBL" id="AACZ04070155">
    <property type="status" value="NOT_ANNOTATED_CDS"/>
    <property type="molecule type" value="Genomic_DNA"/>
</dbReference>
<comment type="catalytic activity">
    <reaction evidence="1">
        <text>S-ubiquitinyl-[E2 ubiquitin-conjugating enzyme]-L-cysteine + [acceptor protein]-L-lysine = [E2 ubiquitin-conjugating enzyme]-L-cysteine + N(6)-ubiquitinyl-[acceptor protein]-L-lysine.</text>
        <dbReference type="EC" id="2.3.2.27"/>
    </reaction>
</comment>
<dbReference type="GeneTree" id="ENSGT00530000063836"/>
<accession>A0A2I3S2Z3</accession>
<proteinExistence type="predicted"/>
<dbReference type="Pfam" id="PF12906">
    <property type="entry name" value="RINGv"/>
    <property type="match status" value="1"/>
</dbReference>
<dbReference type="GO" id="GO:0061630">
    <property type="term" value="F:ubiquitin protein ligase activity"/>
    <property type="evidence" value="ECO:0007669"/>
    <property type="project" value="UniProtKB-EC"/>
</dbReference>
<evidence type="ECO:0000256" key="6">
    <source>
        <dbReference type="ARBA" id="ARBA00022771"/>
    </source>
</evidence>